<organism evidence="1 2">
    <name type="scientific">Achlya hypogyna</name>
    <name type="common">Oomycete</name>
    <name type="synonym">Protoachlya hypogyna</name>
    <dbReference type="NCBI Taxonomy" id="1202772"/>
    <lineage>
        <taxon>Eukaryota</taxon>
        <taxon>Sar</taxon>
        <taxon>Stramenopiles</taxon>
        <taxon>Oomycota</taxon>
        <taxon>Saprolegniomycetes</taxon>
        <taxon>Saprolegniales</taxon>
        <taxon>Achlyaceae</taxon>
        <taxon>Achlya</taxon>
    </lineage>
</organism>
<protein>
    <submittedName>
        <fullName evidence="1">Uncharacterized protein</fullName>
    </submittedName>
</protein>
<proteinExistence type="predicted"/>
<evidence type="ECO:0000313" key="2">
    <source>
        <dbReference type="Proteomes" id="UP000243579"/>
    </source>
</evidence>
<accession>A0A1V9YGG2</accession>
<gene>
    <name evidence="1" type="ORF">ACHHYP_20637</name>
</gene>
<sequence>MWLPVVTLLMEVVWREWFYLVMVPSMVLVLDVPLLPSRWIDAFAASCLVLDADGGCAVWRTVSSVKTRLLYLDIALFGLTQFTVLAWSDASAQAVCGVGLTLLASLASINGEALGYDYNLKRAAHG</sequence>
<dbReference type="Proteomes" id="UP000243579">
    <property type="component" value="Unassembled WGS sequence"/>
</dbReference>
<keyword evidence="2" id="KW-1185">Reference proteome</keyword>
<dbReference type="EMBL" id="JNBR01001833">
    <property type="protein sequence ID" value="OQR84823.1"/>
    <property type="molecule type" value="Genomic_DNA"/>
</dbReference>
<dbReference type="AlphaFoldDB" id="A0A1V9YGG2"/>
<evidence type="ECO:0000313" key="1">
    <source>
        <dbReference type="EMBL" id="OQR84823.1"/>
    </source>
</evidence>
<name>A0A1V9YGG2_ACHHY</name>
<reference evidence="1 2" key="1">
    <citation type="journal article" date="2014" name="Genome Biol. Evol.">
        <title>The secreted proteins of Achlya hypogyna and Thraustotheca clavata identify the ancestral oomycete secretome and reveal gene acquisitions by horizontal gene transfer.</title>
        <authorList>
            <person name="Misner I."/>
            <person name="Blouin N."/>
            <person name="Leonard G."/>
            <person name="Richards T.A."/>
            <person name="Lane C.E."/>
        </authorList>
    </citation>
    <scope>NUCLEOTIDE SEQUENCE [LARGE SCALE GENOMIC DNA]</scope>
    <source>
        <strain evidence="1 2">ATCC 48635</strain>
    </source>
</reference>
<dbReference type="OrthoDB" id="10502783at2759"/>
<comment type="caution">
    <text evidence="1">The sequence shown here is derived from an EMBL/GenBank/DDBJ whole genome shotgun (WGS) entry which is preliminary data.</text>
</comment>